<keyword evidence="5" id="KW-0539">Nucleus</keyword>
<gene>
    <name evidence="6" type="ORF">LAZ67_19000517</name>
</gene>
<dbReference type="EMBL" id="CP092881">
    <property type="protein sequence ID" value="UYV80539.1"/>
    <property type="molecule type" value="Genomic_DNA"/>
</dbReference>
<dbReference type="PANTHER" id="PTHR46481">
    <property type="entry name" value="ZINC FINGER BED DOMAIN-CONTAINING PROTEIN 4"/>
    <property type="match status" value="1"/>
</dbReference>
<organism evidence="6 7">
    <name type="scientific">Cordylochernes scorpioides</name>
    <dbReference type="NCBI Taxonomy" id="51811"/>
    <lineage>
        <taxon>Eukaryota</taxon>
        <taxon>Metazoa</taxon>
        <taxon>Ecdysozoa</taxon>
        <taxon>Arthropoda</taxon>
        <taxon>Chelicerata</taxon>
        <taxon>Arachnida</taxon>
        <taxon>Pseudoscorpiones</taxon>
        <taxon>Cheliferoidea</taxon>
        <taxon>Chernetidae</taxon>
        <taxon>Cordylochernes</taxon>
    </lineage>
</organism>
<sequence>MTPRYQLSIIFRLFPSTDAVLARMIALDGLPFSVFVTSKDLRKCLNALGHEIPLSAETIKIKVCRYADTFREKVVRELQMEKEKGQLFSLTLDEWTSIRSKRYLNINIHSRTKLWNLGLTRISGVFSSEQCKYVIGAKLLEFGIDFETDIVCVTTDGCAMMVKLGHIIGPLQQLCYAHGLHLAVMDVLYAKKKKREVNEAESDLSEDDNEDTSPFNVSLEIAAHPSFPEAIYPESPVFSKKNINEVTKKARVVVKLFKRSPLKNEILLNYMRQDNRISTSMCLILDCRTRWDSLLNMLERLLFNPGISRDPGIEKKKQSRIPGLKICTGIGGPIWHISSAKVELLFTVDKERTGVSQIEGMERDRRKLRLKQIRFRTEVEARPSKRGLKPAQL</sequence>
<evidence type="ECO:0000256" key="5">
    <source>
        <dbReference type="ARBA" id="ARBA00023242"/>
    </source>
</evidence>
<dbReference type="InterPro" id="IPR012337">
    <property type="entry name" value="RNaseH-like_sf"/>
</dbReference>
<dbReference type="InterPro" id="IPR052035">
    <property type="entry name" value="ZnF_BED_domain_contain"/>
</dbReference>
<dbReference type="Proteomes" id="UP001235939">
    <property type="component" value="Chromosome 19"/>
</dbReference>
<protein>
    <submittedName>
        <fullName evidence="6">Uncharacterized protein</fullName>
    </submittedName>
</protein>
<proteinExistence type="predicted"/>
<keyword evidence="2" id="KW-0479">Metal-binding</keyword>
<evidence type="ECO:0000256" key="3">
    <source>
        <dbReference type="ARBA" id="ARBA00022771"/>
    </source>
</evidence>
<name>A0ABY6LIR4_9ARAC</name>
<evidence type="ECO:0000256" key="2">
    <source>
        <dbReference type="ARBA" id="ARBA00022723"/>
    </source>
</evidence>
<reference evidence="6 7" key="1">
    <citation type="submission" date="2022-01" db="EMBL/GenBank/DDBJ databases">
        <title>A chromosomal length assembly of Cordylochernes scorpioides.</title>
        <authorList>
            <person name="Zeh D."/>
            <person name="Zeh J."/>
        </authorList>
    </citation>
    <scope>NUCLEOTIDE SEQUENCE [LARGE SCALE GENOMIC DNA]</scope>
    <source>
        <strain evidence="6">IN4F17</strain>
        <tissue evidence="6">Whole Body</tissue>
    </source>
</reference>
<evidence type="ECO:0000256" key="4">
    <source>
        <dbReference type="ARBA" id="ARBA00022833"/>
    </source>
</evidence>
<evidence type="ECO:0000256" key="1">
    <source>
        <dbReference type="ARBA" id="ARBA00004123"/>
    </source>
</evidence>
<evidence type="ECO:0000313" key="7">
    <source>
        <dbReference type="Proteomes" id="UP001235939"/>
    </source>
</evidence>
<keyword evidence="3" id="KW-0863">Zinc-finger</keyword>
<dbReference type="PANTHER" id="PTHR46481:SF10">
    <property type="entry name" value="ZINC FINGER BED DOMAIN-CONTAINING PROTEIN 39"/>
    <property type="match status" value="1"/>
</dbReference>
<dbReference type="SUPFAM" id="SSF53098">
    <property type="entry name" value="Ribonuclease H-like"/>
    <property type="match status" value="1"/>
</dbReference>
<comment type="subcellular location">
    <subcellularLocation>
        <location evidence="1">Nucleus</location>
    </subcellularLocation>
</comment>
<evidence type="ECO:0000313" key="6">
    <source>
        <dbReference type="EMBL" id="UYV80539.1"/>
    </source>
</evidence>
<keyword evidence="4" id="KW-0862">Zinc</keyword>
<accession>A0ABY6LIR4</accession>
<keyword evidence="7" id="KW-1185">Reference proteome</keyword>